<evidence type="ECO:0000256" key="1">
    <source>
        <dbReference type="SAM" id="MobiDB-lite"/>
    </source>
</evidence>
<proteinExistence type="predicted"/>
<dbReference type="AlphaFoldDB" id="A0A5K1JW80"/>
<feature type="compositionally biased region" description="Pro residues" evidence="1">
    <location>
        <begin position="306"/>
        <end position="315"/>
    </location>
</feature>
<reference evidence="2" key="1">
    <citation type="submission" date="2019-10" db="EMBL/GenBank/DDBJ databases">
        <authorList>
            <person name="Nor Muhammad N."/>
        </authorList>
    </citation>
    <scope>NUCLEOTIDE SEQUENCE</scope>
</reference>
<protein>
    <submittedName>
        <fullName evidence="2">C3H1-type domain-containing protein</fullName>
    </submittedName>
</protein>
<dbReference type="EMBL" id="LR725122">
    <property type="protein sequence ID" value="VWO95807.1"/>
    <property type="molecule type" value="Genomic_DNA"/>
</dbReference>
<accession>A0A5K1JW80</accession>
<organism evidence="2">
    <name type="scientific">Ganoderma boninense</name>
    <dbReference type="NCBI Taxonomy" id="34458"/>
    <lineage>
        <taxon>Eukaryota</taxon>
        <taxon>Fungi</taxon>
        <taxon>Dikarya</taxon>
        <taxon>Basidiomycota</taxon>
        <taxon>Agaricomycotina</taxon>
        <taxon>Agaricomycetes</taxon>
        <taxon>Polyporales</taxon>
        <taxon>Polyporaceae</taxon>
        <taxon>Ganoderma</taxon>
    </lineage>
</organism>
<feature type="region of interest" description="Disordered" evidence="1">
    <location>
        <begin position="29"/>
        <end position="73"/>
    </location>
</feature>
<feature type="compositionally biased region" description="Polar residues" evidence="1">
    <location>
        <begin position="276"/>
        <end position="285"/>
    </location>
</feature>
<feature type="region of interest" description="Disordered" evidence="1">
    <location>
        <begin position="258"/>
        <end position="324"/>
    </location>
</feature>
<sequence length="434" mass="46987">MAPSTPVAHPFVPSTSANKCAQCKRGRGSTYHIMPAPRTPSPRPAFDPYYFPPQFDDPPDEADNKSDSDIASSADSFNEGVEAQILAEFEETTRILDELREFADTYVKSHPVAGFEHPLKYAMFLMKLGLTSLNTVTAPSPPPAPTNIIPWYMQCKCRPPVNGFFRRARGVAYCNGDGKCFISPPPPPTCADATTQTTSSPPPLPAHALMDMASQTAMPACVFTDAVSQTSHPQYTECGTQATLMPVPPLTPPARVFADMSSQTPPPPLPARTPLCSESPTPHSPSTREDFDKVLTCLTSLRKEVSPPPSPPPTPRATSPVRHAPSKAGHFHLTIAIPHGLHSLTIDLVDRSPGQYLYREFQARLATASCKSPSRAVARSSFGEPGTGQLALLLKTYFSDVRVCPLRGDTEGPPLSFWFPSQSDISAHLPRSTL</sequence>
<evidence type="ECO:0000313" key="2">
    <source>
        <dbReference type="EMBL" id="VWO95807.1"/>
    </source>
</evidence>
<gene>
    <name evidence="2" type="primary">I1RF25</name>
</gene>
<name>A0A5K1JW80_9APHY</name>